<evidence type="ECO:0000256" key="1">
    <source>
        <dbReference type="SAM" id="Phobius"/>
    </source>
</evidence>
<accession>A0ABX1GG29</accession>
<keyword evidence="1" id="KW-0812">Transmembrane</keyword>
<dbReference type="RefSeq" id="WP_168450697.1">
    <property type="nucleotide sequence ID" value="NZ_JAAWWK010000004.1"/>
</dbReference>
<name>A0ABX1GG29_9GAMM</name>
<reference evidence="2 3" key="1">
    <citation type="submission" date="2020-04" db="EMBL/GenBank/DDBJ databases">
        <authorList>
            <person name="Yoon J."/>
        </authorList>
    </citation>
    <scope>NUCLEOTIDE SEQUENCE [LARGE SCALE GENOMIC DNA]</scope>
    <source>
        <strain evidence="2 3">KMU-166</strain>
    </source>
</reference>
<dbReference type="Proteomes" id="UP000765845">
    <property type="component" value="Unassembled WGS sequence"/>
</dbReference>
<keyword evidence="1" id="KW-0472">Membrane</keyword>
<dbReference type="EMBL" id="JAAWWK010000004">
    <property type="protein sequence ID" value="NKI18170.1"/>
    <property type="molecule type" value="Genomic_DNA"/>
</dbReference>
<proteinExistence type="predicted"/>
<keyword evidence="1" id="KW-1133">Transmembrane helix</keyword>
<feature type="transmembrane region" description="Helical" evidence="1">
    <location>
        <begin position="97"/>
        <end position="115"/>
    </location>
</feature>
<gene>
    <name evidence="2" type="ORF">HCU74_12210</name>
</gene>
<organism evidence="2 3">
    <name type="scientific">Spongiibacter thalassae</name>
    <dbReference type="NCBI Taxonomy" id="2721624"/>
    <lineage>
        <taxon>Bacteria</taxon>
        <taxon>Pseudomonadati</taxon>
        <taxon>Pseudomonadota</taxon>
        <taxon>Gammaproteobacteria</taxon>
        <taxon>Cellvibrionales</taxon>
        <taxon>Spongiibacteraceae</taxon>
        <taxon>Spongiibacter</taxon>
    </lineage>
</organism>
<protein>
    <submittedName>
        <fullName evidence="2">Uncharacterized protein</fullName>
    </submittedName>
</protein>
<sequence length="155" mass="16947">MKHSDIRLVLWFIFRPNKFLQESEKHMAWINSPEANSESQGEKTDSQSARAAKLIRAAYSKSFWLVVSAVLTGGMVGKFLVGLGIINGQATSEASQYAGIALLLWATFGQVGWGLQTMHGATYPERVNDFLCRTLYVLGSFLLALSAGATFAQSP</sequence>
<feature type="transmembrane region" description="Helical" evidence="1">
    <location>
        <begin position="63"/>
        <end position="85"/>
    </location>
</feature>
<keyword evidence="3" id="KW-1185">Reference proteome</keyword>
<comment type="caution">
    <text evidence="2">The sequence shown here is derived from an EMBL/GenBank/DDBJ whole genome shotgun (WGS) entry which is preliminary data.</text>
</comment>
<evidence type="ECO:0000313" key="2">
    <source>
        <dbReference type="EMBL" id="NKI18170.1"/>
    </source>
</evidence>
<feature type="transmembrane region" description="Helical" evidence="1">
    <location>
        <begin position="135"/>
        <end position="152"/>
    </location>
</feature>
<evidence type="ECO:0000313" key="3">
    <source>
        <dbReference type="Proteomes" id="UP000765845"/>
    </source>
</evidence>